<dbReference type="Pfam" id="PF09793">
    <property type="entry name" value="AD"/>
    <property type="match status" value="1"/>
</dbReference>
<dbReference type="SMART" id="SM00995">
    <property type="entry name" value="AD"/>
    <property type="match status" value="1"/>
</dbReference>
<reference evidence="3" key="1">
    <citation type="journal article" date="2020" name="Stud. Mycol.">
        <title>101 Dothideomycetes genomes: a test case for predicting lifestyles and emergence of pathogens.</title>
        <authorList>
            <person name="Haridas S."/>
            <person name="Albert R."/>
            <person name="Binder M."/>
            <person name="Bloem J."/>
            <person name="Labutti K."/>
            <person name="Salamov A."/>
            <person name="Andreopoulos B."/>
            <person name="Baker S."/>
            <person name="Barry K."/>
            <person name="Bills G."/>
            <person name="Bluhm B."/>
            <person name="Cannon C."/>
            <person name="Castanera R."/>
            <person name="Culley D."/>
            <person name="Daum C."/>
            <person name="Ezra D."/>
            <person name="Gonzalez J."/>
            <person name="Henrissat B."/>
            <person name="Kuo A."/>
            <person name="Liang C."/>
            <person name="Lipzen A."/>
            <person name="Lutzoni F."/>
            <person name="Magnuson J."/>
            <person name="Mondo S."/>
            <person name="Nolan M."/>
            <person name="Ohm R."/>
            <person name="Pangilinan J."/>
            <person name="Park H.-J."/>
            <person name="Ramirez L."/>
            <person name="Alfaro M."/>
            <person name="Sun H."/>
            <person name="Tritt A."/>
            <person name="Yoshinaga Y."/>
            <person name="Zwiers L.-H."/>
            <person name="Turgeon B."/>
            <person name="Goodwin S."/>
            <person name="Spatafora J."/>
            <person name="Crous P."/>
            <person name="Grigoriev I."/>
        </authorList>
    </citation>
    <scope>NUCLEOTIDE SEQUENCE</scope>
    <source>
        <strain evidence="3">CBS 116435</strain>
    </source>
</reference>
<dbReference type="InterPro" id="IPR047574">
    <property type="entry name" value="AD"/>
</dbReference>
<dbReference type="InterPro" id="IPR039683">
    <property type="entry name" value="Lsm12-like"/>
</dbReference>
<feature type="compositionally biased region" description="Basic and acidic residues" evidence="1">
    <location>
        <begin position="220"/>
        <end position="239"/>
    </location>
</feature>
<feature type="region of interest" description="Disordered" evidence="1">
    <location>
        <begin position="1"/>
        <end position="29"/>
    </location>
</feature>
<evidence type="ECO:0000313" key="4">
    <source>
        <dbReference type="Proteomes" id="UP000799441"/>
    </source>
</evidence>
<dbReference type="PANTHER" id="PTHR13542">
    <property type="entry name" value="LSM12 HOMOLOG"/>
    <property type="match status" value="1"/>
</dbReference>
<dbReference type="OrthoDB" id="1057137at2759"/>
<feature type="domain" description="AD" evidence="2">
    <location>
        <begin position="134"/>
        <end position="230"/>
    </location>
</feature>
<accession>A0A9P4QCR6</accession>
<evidence type="ECO:0000313" key="3">
    <source>
        <dbReference type="EMBL" id="KAF2724014.1"/>
    </source>
</evidence>
<gene>
    <name evidence="3" type="ORF">K431DRAFT_241593</name>
</gene>
<evidence type="ECO:0000256" key="1">
    <source>
        <dbReference type="SAM" id="MobiDB-lite"/>
    </source>
</evidence>
<dbReference type="PROSITE" id="PS52001">
    <property type="entry name" value="AD"/>
    <property type="match status" value="1"/>
</dbReference>
<proteinExistence type="predicted"/>
<feature type="compositionally biased region" description="Basic and acidic residues" evidence="1">
    <location>
        <begin position="203"/>
        <end position="212"/>
    </location>
</feature>
<dbReference type="Proteomes" id="UP000799441">
    <property type="component" value="Unassembled WGS sequence"/>
</dbReference>
<protein>
    <recommendedName>
        <fullName evidence="2">AD domain-containing protein</fullName>
    </recommendedName>
</protein>
<dbReference type="AlphaFoldDB" id="A0A9P4QCR6"/>
<comment type="caution">
    <text evidence="3">The sequence shown here is derived from an EMBL/GenBank/DDBJ whole genome shotgun (WGS) entry which is preliminary data.</text>
</comment>
<feature type="region of interest" description="Disordered" evidence="1">
    <location>
        <begin position="203"/>
        <end position="248"/>
    </location>
</feature>
<dbReference type="InterPro" id="IPR019181">
    <property type="entry name" value="LSM12_ABD"/>
</dbReference>
<dbReference type="EMBL" id="MU003773">
    <property type="protein sequence ID" value="KAF2724014.1"/>
    <property type="molecule type" value="Genomic_DNA"/>
</dbReference>
<feature type="compositionally biased region" description="Polar residues" evidence="1">
    <location>
        <begin position="18"/>
        <end position="29"/>
    </location>
</feature>
<sequence>MAETKRNSIAGKVATPKANPSSTPNTASPTVATVIPAGIDVMEGLSKAIGAQVRIVTAATPAQTLEGTLFTADPNAKLVAINTRSTIVTANADAQSGDYHVIPVSQVQSIHILSLAPAAANGSGTFEAALPRIGHVDVKKLETRVEERVRQLKEKERDRGVGVTREAQGIFDSFRRVNMPIRWHNQEMVVDDSVIISPPYKSEDCKASKDKQQALNHVRRVLEGERRKLKEKEEREKKGIASGVRKGG</sequence>
<organism evidence="3 4">
    <name type="scientific">Polychaeton citri CBS 116435</name>
    <dbReference type="NCBI Taxonomy" id="1314669"/>
    <lineage>
        <taxon>Eukaryota</taxon>
        <taxon>Fungi</taxon>
        <taxon>Dikarya</taxon>
        <taxon>Ascomycota</taxon>
        <taxon>Pezizomycotina</taxon>
        <taxon>Dothideomycetes</taxon>
        <taxon>Dothideomycetidae</taxon>
        <taxon>Capnodiales</taxon>
        <taxon>Capnodiaceae</taxon>
        <taxon>Polychaeton</taxon>
    </lineage>
</organism>
<name>A0A9P4QCR6_9PEZI</name>
<keyword evidence="4" id="KW-1185">Reference proteome</keyword>
<evidence type="ECO:0000259" key="2">
    <source>
        <dbReference type="PROSITE" id="PS52001"/>
    </source>
</evidence>